<dbReference type="EMBL" id="VTEQ01000003">
    <property type="protein sequence ID" value="TYS54176.1"/>
    <property type="molecule type" value="Genomic_DNA"/>
</dbReference>
<dbReference type="Proteomes" id="UP000037405">
    <property type="component" value="Unassembled WGS sequence"/>
</dbReference>
<evidence type="ECO:0000256" key="1">
    <source>
        <dbReference type="SAM" id="MobiDB-lite"/>
    </source>
</evidence>
<evidence type="ECO:0000313" key="4">
    <source>
        <dbReference type="Proteomes" id="UP000037405"/>
    </source>
</evidence>
<sequence>MANPLFRQARTAVEEACGSQSDPQAIQKAKNALSSAFANSNNEERKQLHSMQDELNRLS</sequence>
<reference evidence="2" key="2">
    <citation type="submission" date="2015-07" db="EMBL/GenBank/DDBJ databases">
        <title>MeaNS - Measles Nucleotide Surveillance Program.</title>
        <authorList>
            <person name="Tran T."/>
            <person name="Druce J."/>
        </authorList>
    </citation>
    <scope>NUCLEOTIDE SEQUENCE</scope>
    <source>
        <strain evidence="2">JCM 11544</strain>
    </source>
</reference>
<evidence type="ECO:0000313" key="3">
    <source>
        <dbReference type="EMBL" id="TYS54176.1"/>
    </source>
</evidence>
<keyword evidence="4" id="KW-1185">Reference proteome</keyword>
<gene>
    <name evidence="2" type="ORF">AF331_08115</name>
    <name evidence="3" type="ORF">FZC83_13255</name>
</gene>
<feature type="region of interest" description="Disordered" evidence="1">
    <location>
        <begin position="14"/>
        <end position="59"/>
    </location>
</feature>
<protein>
    <submittedName>
        <fullName evidence="3">DUF3813 domain-containing protein</fullName>
    </submittedName>
</protein>
<organism evidence="2 4">
    <name type="scientific">Rossellomorea marisflavi</name>
    <dbReference type="NCBI Taxonomy" id="189381"/>
    <lineage>
        <taxon>Bacteria</taxon>
        <taxon>Bacillati</taxon>
        <taxon>Bacillota</taxon>
        <taxon>Bacilli</taxon>
        <taxon>Bacillales</taxon>
        <taxon>Bacillaceae</taxon>
        <taxon>Rossellomorea</taxon>
    </lineage>
</organism>
<dbReference type="AlphaFoldDB" id="A0A0M0GSI9"/>
<dbReference type="Pfam" id="PF12758">
    <property type="entry name" value="DUF3813"/>
    <property type="match status" value="1"/>
</dbReference>
<evidence type="ECO:0000313" key="2">
    <source>
        <dbReference type="EMBL" id="KON92396.1"/>
    </source>
</evidence>
<dbReference type="EMBL" id="LGUE01000001">
    <property type="protein sequence ID" value="KON92396.1"/>
    <property type="molecule type" value="Genomic_DNA"/>
</dbReference>
<dbReference type="RefSeq" id="WP_053427561.1">
    <property type="nucleotide sequence ID" value="NZ_BSED01000244.1"/>
</dbReference>
<feature type="compositionally biased region" description="Basic and acidic residues" evidence="1">
    <location>
        <begin position="42"/>
        <end position="59"/>
    </location>
</feature>
<reference evidence="3 5" key="3">
    <citation type="submission" date="2019-08" db="EMBL/GenBank/DDBJ databases">
        <title>Bacillus genomes from the desert of Cuatro Cienegas, Coahuila.</title>
        <authorList>
            <person name="Olmedo-Alvarez G."/>
        </authorList>
    </citation>
    <scope>NUCLEOTIDE SEQUENCE [LARGE SCALE GENOMIC DNA]</scope>
    <source>
        <strain evidence="3 5">CH108_3D</strain>
    </source>
</reference>
<dbReference type="Proteomes" id="UP000322997">
    <property type="component" value="Unassembled WGS sequence"/>
</dbReference>
<reference evidence="4" key="1">
    <citation type="submission" date="2015-07" db="EMBL/GenBank/DDBJ databases">
        <title>Fjat-14235 jcm11544.</title>
        <authorList>
            <person name="Liu B."/>
            <person name="Wang J."/>
            <person name="Zhu Y."/>
            <person name="Liu G."/>
            <person name="Chen Q."/>
            <person name="Chen Z."/>
            <person name="Lan J."/>
            <person name="Che J."/>
            <person name="Ge C."/>
            <person name="Shi H."/>
            <person name="Pan Z."/>
            <person name="Liu X."/>
        </authorList>
    </citation>
    <scope>NUCLEOTIDE SEQUENCE [LARGE SCALE GENOMIC DNA]</scope>
    <source>
        <strain evidence="4">JCM 11544</strain>
    </source>
</reference>
<feature type="compositionally biased region" description="Low complexity" evidence="1">
    <location>
        <begin position="29"/>
        <end position="41"/>
    </location>
</feature>
<dbReference type="InterPro" id="IPR024217">
    <property type="entry name" value="DUF3813"/>
</dbReference>
<dbReference type="PATRIC" id="fig|189381.12.peg.1790"/>
<comment type="caution">
    <text evidence="2">The sequence shown here is derived from an EMBL/GenBank/DDBJ whole genome shotgun (WGS) entry which is preliminary data.</text>
</comment>
<name>A0A0M0GSI9_9BACI</name>
<accession>A0A0M0GSI9</accession>
<evidence type="ECO:0000313" key="5">
    <source>
        <dbReference type="Proteomes" id="UP000322997"/>
    </source>
</evidence>
<proteinExistence type="predicted"/>